<keyword evidence="2" id="KW-1185">Reference proteome</keyword>
<evidence type="ECO:0000313" key="2">
    <source>
        <dbReference type="Proteomes" id="UP000594638"/>
    </source>
</evidence>
<dbReference type="Gramene" id="OE9A005099T1">
    <property type="protein sequence ID" value="OE9A005099C1"/>
    <property type="gene ID" value="OE9A005099"/>
</dbReference>
<reference evidence="1 2" key="1">
    <citation type="submission" date="2019-12" db="EMBL/GenBank/DDBJ databases">
        <authorList>
            <person name="Alioto T."/>
            <person name="Alioto T."/>
            <person name="Gomez Garrido J."/>
        </authorList>
    </citation>
    <scope>NUCLEOTIDE SEQUENCE [LARGE SCALE GENOMIC DNA]</scope>
</reference>
<dbReference type="Proteomes" id="UP000594638">
    <property type="component" value="Unassembled WGS sequence"/>
</dbReference>
<gene>
    <name evidence="1" type="ORF">OLEA9_A005099</name>
</gene>
<comment type="caution">
    <text evidence="1">The sequence shown here is derived from an EMBL/GenBank/DDBJ whole genome shotgun (WGS) entry which is preliminary data.</text>
</comment>
<organism evidence="1 2">
    <name type="scientific">Olea europaea subsp. europaea</name>
    <dbReference type="NCBI Taxonomy" id="158383"/>
    <lineage>
        <taxon>Eukaryota</taxon>
        <taxon>Viridiplantae</taxon>
        <taxon>Streptophyta</taxon>
        <taxon>Embryophyta</taxon>
        <taxon>Tracheophyta</taxon>
        <taxon>Spermatophyta</taxon>
        <taxon>Magnoliopsida</taxon>
        <taxon>eudicotyledons</taxon>
        <taxon>Gunneridae</taxon>
        <taxon>Pentapetalae</taxon>
        <taxon>asterids</taxon>
        <taxon>lamiids</taxon>
        <taxon>Lamiales</taxon>
        <taxon>Oleaceae</taxon>
        <taxon>Oleeae</taxon>
        <taxon>Olea</taxon>
    </lineage>
</organism>
<protein>
    <submittedName>
        <fullName evidence="1">Uncharacterized protein</fullName>
    </submittedName>
</protein>
<name>A0A8S0Q8K3_OLEEU</name>
<dbReference type="EMBL" id="CACTIH010000879">
    <property type="protein sequence ID" value="CAA2962331.1"/>
    <property type="molecule type" value="Genomic_DNA"/>
</dbReference>
<dbReference type="AlphaFoldDB" id="A0A8S0Q8K3"/>
<evidence type="ECO:0000313" key="1">
    <source>
        <dbReference type="EMBL" id="CAA2962331.1"/>
    </source>
</evidence>
<sequence>MGMVAKSSEEKLKGICNKQDRMEHMMGKMKATRELMVLILAQLTGNRADYKEKVVVELNDSEIDDLEIEVTEEVIIGEFSYSKAEMEFLMTNQDHSPFPFVVRAAGVSKSMNELKCDTNKFMDDDSVFRFCSKPAGQENYSTIRKEKHSNFEVLSRKDVDNVPIPSISIKAWFYQIEGSGRNMLIACGVEDEIEEIAPVGEYTLDGKYNFKTIGNDNYEIDMEVISSFQEKIQFRISSISSWFEQASVQDYGKE</sequence>
<accession>A0A8S0Q8K3</accession>
<dbReference type="OrthoDB" id="910869at2759"/>
<proteinExistence type="predicted"/>